<dbReference type="AlphaFoldDB" id="A0AAF3F6H8"/>
<accession>A0AAF3F6H8</accession>
<organism evidence="2 3">
    <name type="scientific">Mesorhabditis belari</name>
    <dbReference type="NCBI Taxonomy" id="2138241"/>
    <lineage>
        <taxon>Eukaryota</taxon>
        <taxon>Metazoa</taxon>
        <taxon>Ecdysozoa</taxon>
        <taxon>Nematoda</taxon>
        <taxon>Chromadorea</taxon>
        <taxon>Rhabditida</taxon>
        <taxon>Rhabditina</taxon>
        <taxon>Rhabditomorpha</taxon>
        <taxon>Rhabditoidea</taxon>
        <taxon>Rhabditidae</taxon>
        <taxon>Mesorhabditinae</taxon>
        <taxon>Mesorhabditis</taxon>
    </lineage>
</organism>
<reference evidence="3" key="1">
    <citation type="submission" date="2024-02" db="UniProtKB">
        <authorList>
            <consortium name="WormBaseParasite"/>
        </authorList>
    </citation>
    <scope>IDENTIFICATION</scope>
</reference>
<dbReference type="GO" id="GO:0016020">
    <property type="term" value="C:membrane"/>
    <property type="evidence" value="ECO:0007669"/>
    <property type="project" value="InterPro"/>
</dbReference>
<feature type="signal peptide" evidence="1">
    <location>
        <begin position="1"/>
        <end position="15"/>
    </location>
</feature>
<keyword evidence="2" id="KW-1185">Reference proteome</keyword>
<evidence type="ECO:0008006" key="4">
    <source>
        <dbReference type="Google" id="ProtNLM"/>
    </source>
</evidence>
<dbReference type="Proteomes" id="UP000887575">
    <property type="component" value="Unassembled WGS sequence"/>
</dbReference>
<evidence type="ECO:0000256" key="1">
    <source>
        <dbReference type="SAM" id="SignalP"/>
    </source>
</evidence>
<dbReference type="Gene3D" id="3.40.50.300">
    <property type="entry name" value="P-loop containing nucleotide triphosphate hydrolases"/>
    <property type="match status" value="1"/>
</dbReference>
<dbReference type="WBParaSite" id="MBELARI_LOCUS2410">
    <property type="protein sequence ID" value="MBELARI_LOCUS2410"/>
    <property type="gene ID" value="MBELARI_LOCUS2410"/>
</dbReference>
<protein>
    <recommendedName>
        <fullName evidence="4">Sulfotransferase family protein</fullName>
    </recommendedName>
</protein>
<dbReference type="GO" id="GO:0047756">
    <property type="term" value="F:chondroitin 4-sulfotransferase activity"/>
    <property type="evidence" value="ECO:0007669"/>
    <property type="project" value="InterPro"/>
</dbReference>
<feature type="chain" id="PRO_5041951426" description="Sulfotransferase family protein" evidence="1">
    <location>
        <begin position="16"/>
        <end position="248"/>
    </location>
</feature>
<proteinExistence type="predicted"/>
<evidence type="ECO:0000313" key="3">
    <source>
        <dbReference type="WBParaSite" id="MBELARI_LOCUS2410"/>
    </source>
</evidence>
<keyword evidence="1" id="KW-0732">Signal</keyword>
<dbReference type="PANTHER" id="PTHR22900">
    <property type="entry name" value="PROTEIN CBG14245-RELATED"/>
    <property type="match status" value="1"/>
</dbReference>
<dbReference type="InterPro" id="IPR007669">
    <property type="entry name" value="Chst-1-like"/>
</dbReference>
<dbReference type="InterPro" id="IPR005331">
    <property type="entry name" value="Sulfotransferase"/>
</dbReference>
<name>A0AAF3F6H8_9BILA</name>
<dbReference type="Pfam" id="PF03567">
    <property type="entry name" value="Sulfotransfer_2"/>
    <property type="match status" value="1"/>
</dbReference>
<sequence length="248" mass="29399">MKTLILNLFILLVQSKHLTKYSIPALEETYVGLKFCPIPKTEYRGIPFKRQYSAKKTGDTVCENNRFFPYRRKAFWARPATPIKFTLVRDPVQRFVSLYEHFCDRLKACKGRDIHHFAKWINNVRHHRGAKWRKYRKANLDYRLIAYHMVPQTNFCQLGSRTKSFYIIRYSDNKTAMYGAFMRLFRKAHIPLGVARRALGHLRKSSTRHASQNEKRATQLKVEIAKTPHTVALIRSIYKEDYKKLNFP</sequence>
<dbReference type="InterPro" id="IPR027417">
    <property type="entry name" value="P-loop_NTPase"/>
</dbReference>
<evidence type="ECO:0000313" key="2">
    <source>
        <dbReference type="Proteomes" id="UP000887575"/>
    </source>
</evidence>
<dbReference type="GO" id="GO:0050650">
    <property type="term" value="P:chondroitin sulfate proteoglycan biosynthetic process"/>
    <property type="evidence" value="ECO:0007669"/>
    <property type="project" value="InterPro"/>
</dbReference>
<dbReference type="PANTHER" id="PTHR22900:SF5">
    <property type="entry name" value="PROTEIN CBG14245"/>
    <property type="match status" value="1"/>
</dbReference>
<dbReference type="GO" id="GO:1902884">
    <property type="term" value="P:positive regulation of response to oxidative stress"/>
    <property type="evidence" value="ECO:0007669"/>
    <property type="project" value="InterPro"/>
</dbReference>
<dbReference type="SUPFAM" id="SSF52540">
    <property type="entry name" value="P-loop containing nucleoside triphosphate hydrolases"/>
    <property type="match status" value="1"/>
</dbReference>